<dbReference type="InterPro" id="IPR036389">
    <property type="entry name" value="RNase_III_sf"/>
</dbReference>
<evidence type="ECO:0000256" key="2">
    <source>
        <dbReference type="SAM" id="Phobius"/>
    </source>
</evidence>
<dbReference type="PANTHER" id="PTHR14950:SF37">
    <property type="entry name" value="ENDORIBONUCLEASE DICER"/>
    <property type="match status" value="1"/>
</dbReference>
<dbReference type="GO" id="GO:0030422">
    <property type="term" value="P:siRNA processing"/>
    <property type="evidence" value="ECO:0007669"/>
    <property type="project" value="TreeGrafter"/>
</dbReference>
<dbReference type="GO" id="GO:0005737">
    <property type="term" value="C:cytoplasm"/>
    <property type="evidence" value="ECO:0007669"/>
    <property type="project" value="TreeGrafter"/>
</dbReference>
<feature type="transmembrane region" description="Helical" evidence="2">
    <location>
        <begin position="15"/>
        <end position="33"/>
    </location>
</feature>
<dbReference type="PROSITE" id="PS50142">
    <property type="entry name" value="RNASE_3_2"/>
    <property type="match status" value="1"/>
</dbReference>
<dbReference type="GO" id="GO:0003723">
    <property type="term" value="F:RNA binding"/>
    <property type="evidence" value="ECO:0007669"/>
    <property type="project" value="TreeGrafter"/>
</dbReference>
<keyword evidence="5" id="KW-1185">Reference proteome</keyword>
<name>A0A8T3A0U6_DENNO</name>
<organism evidence="4 5">
    <name type="scientific">Dendrobium nobile</name>
    <name type="common">Orchid</name>
    <dbReference type="NCBI Taxonomy" id="94219"/>
    <lineage>
        <taxon>Eukaryota</taxon>
        <taxon>Viridiplantae</taxon>
        <taxon>Streptophyta</taxon>
        <taxon>Embryophyta</taxon>
        <taxon>Tracheophyta</taxon>
        <taxon>Spermatophyta</taxon>
        <taxon>Magnoliopsida</taxon>
        <taxon>Liliopsida</taxon>
        <taxon>Asparagales</taxon>
        <taxon>Orchidaceae</taxon>
        <taxon>Epidendroideae</taxon>
        <taxon>Malaxideae</taxon>
        <taxon>Dendrobiinae</taxon>
        <taxon>Dendrobium</taxon>
    </lineage>
</organism>
<feature type="domain" description="RNase III" evidence="3">
    <location>
        <begin position="24"/>
        <end position="116"/>
    </location>
</feature>
<dbReference type="GO" id="GO:0005634">
    <property type="term" value="C:nucleus"/>
    <property type="evidence" value="ECO:0007669"/>
    <property type="project" value="TreeGrafter"/>
</dbReference>
<dbReference type="OrthoDB" id="416741at2759"/>
<dbReference type="InterPro" id="IPR000999">
    <property type="entry name" value="RNase_III_dom"/>
</dbReference>
<gene>
    <name evidence="4" type="ORF">KFK09_027971</name>
</gene>
<evidence type="ECO:0000313" key="4">
    <source>
        <dbReference type="EMBL" id="KAI0488144.1"/>
    </source>
</evidence>
<comment type="caution">
    <text evidence="4">The sequence shown here is derived from an EMBL/GenBank/DDBJ whole genome shotgun (WGS) entry which is preliminary data.</text>
</comment>
<dbReference type="EMBL" id="JAGYWB010000019">
    <property type="protein sequence ID" value="KAI0488144.1"/>
    <property type="molecule type" value="Genomic_DNA"/>
</dbReference>
<evidence type="ECO:0000313" key="5">
    <source>
        <dbReference type="Proteomes" id="UP000829196"/>
    </source>
</evidence>
<dbReference type="AlphaFoldDB" id="A0A8T3A0U6"/>
<dbReference type="Proteomes" id="UP000829196">
    <property type="component" value="Unassembled WGS sequence"/>
</dbReference>
<keyword evidence="2" id="KW-0812">Transmembrane</keyword>
<dbReference type="Gene3D" id="1.10.1520.10">
    <property type="entry name" value="Ribonuclease III domain"/>
    <property type="match status" value="1"/>
</dbReference>
<keyword evidence="1" id="KW-0378">Hydrolase</keyword>
<keyword evidence="2" id="KW-1133">Transmembrane helix</keyword>
<keyword evidence="2" id="KW-0472">Membrane</keyword>
<dbReference type="SMR" id="A0A8T3A0U6"/>
<accession>A0A8T3A0U6</accession>
<dbReference type="PANTHER" id="PTHR14950">
    <property type="entry name" value="DICER-RELATED"/>
    <property type="match status" value="1"/>
</dbReference>
<evidence type="ECO:0000256" key="1">
    <source>
        <dbReference type="ARBA" id="ARBA00022801"/>
    </source>
</evidence>
<dbReference type="SMART" id="SM00535">
    <property type="entry name" value="RIBOc"/>
    <property type="match status" value="1"/>
</dbReference>
<evidence type="ECO:0000259" key="3">
    <source>
        <dbReference type="PROSITE" id="PS50142"/>
    </source>
</evidence>
<reference evidence="4" key="1">
    <citation type="journal article" date="2022" name="Front. Genet.">
        <title>Chromosome-Scale Assembly of the Dendrobium nobile Genome Provides Insights Into the Molecular Mechanism of the Biosynthesis of the Medicinal Active Ingredient of Dendrobium.</title>
        <authorList>
            <person name="Xu Q."/>
            <person name="Niu S.-C."/>
            <person name="Li K.-L."/>
            <person name="Zheng P.-J."/>
            <person name="Zhang X.-J."/>
            <person name="Jia Y."/>
            <person name="Liu Y."/>
            <person name="Niu Y.-X."/>
            <person name="Yu L.-H."/>
            <person name="Chen D.-F."/>
            <person name="Zhang G.-Q."/>
        </authorList>
    </citation>
    <scope>NUCLEOTIDE SEQUENCE</scope>
    <source>
        <tissue evidence="4">Leaf</tissue>
    </source>
</reference>
<dbReference type="GO" id="GO:0004525">
    <property type="term" value="F:ribonuclease III activity"/>
    <property type="evidence" value="ECO:0007669"/>
    <property type="project" value="InterPro"/>
</dbReference>
<dbReference type="Pfam" id="PF00636">
    <property type="entry name" value="Ribonuclease_3"/>
    <property type="match status" value="1"/>
</dbReference>
<dbReference type="CDD" id="cd00593">
    <property type="entry name" value="RIBOc"/>
    <property type="match status" value="1"/>
</dbReference>
<proteinExistence type="predicted"/>
<sequence length="191" mass="21461">MPQDHQLVFSVTKGYNLLVMLCWITLIITRHLFFTYTDLPPGRLTDLRAAAVNNENFTRVAVKHKLLLHVPSSWFKCSRGSDSRLCEGCSRRTIKAPKVLGDIVEYIAGATFLDNDLDTSVVCKVFQPLLQPMVTPETLPMHPVRELQERCQQQPQGLECKASRMGNLRMPRGLSTQLVLTPQIVGGLMNA</sequence>
<dbReference type="SUPFAM" id="SSF69065">
    <property type="entry name" value="RNase III domain-like"/>
    <property type="match status" value="1"/>
</dbReference>
<protein>
    <recommendedName>
        <fullName evidence="3">RNase III domain-containing protein</fullName>
    </recommendedName>
</protein>